<gene>
    <name evidence="1" type="ORF">Mal15_30050</name>
</gene>
<dbReference type="KEGG" id="smam:Mal15_30050"/>
<name>A0A5B9MIU4_9BACT</name>
<evidence type="ECO:0000313" key="1">
    <source>
        <dbReference type="EMBL" id="QEF98947.1"/>
    </source>
</evidence>
<sequence length="119" mass="13935">MTYQRGNHAVRSDRWWYIRYADGSEELYDHDADPNERTNLAGDNRIVDVTASHRRWLPPSFCPHRFAPIVLPPSFCPHRFAPIVLPYSRIPRKRDGDTVPSGEWCNGEPKRLQEFAVMR</sequence>
<dbReference type="SUPFAM" id="SSF53649">
    <property type="entry name" value="Alkaline phosphatase-like"/>
    <property type="match status" value="1"/>
</dbReference>
<dbReference type="AlphaFoldDB" id="A0A5B9MIU4"/>
<dbReference type="Gene3D" id="3.40.720.10">
    <property type="entry name" value="Alkaline Phosphatase, subunit A"/>
    <property type="match status" value="1"/>
</dbReference>
<proteinExistence type="predicted"/>
<protein>
    <submittedName>
        <fullName evidence="1">Uncharacterized protein</fullName>
    </submittedName>
</protein>
<keyword evidence="2" id="KW-1185">Reference proteome</keyword>
<reference evidence="1 2" key="1">
    <citation type="submission" date="2019-02" db="EMBL/GenBank/DDBJ databases">
        <title>Planctomycetal bacteria perform biofilm scaping via a novel small molecule.</title>
        <authorList>
            <person name="Jeske O."/>
            <person name="Boedeker C."/>
            <person name="Wiegand S."/>
            <person name="Breitling P."/>
            <person name="Kallscheuer N."/>
            <person name="Jogler M."/>
            <person name="Rohde M."/>
            <person name="Petersen J."/>
            <person name="Medema M.H."/>
            <person name="Surup F."/>
            <person name="Jogler C."/>
        </authorList>
    </citation>
    <scope>NUCLEOTIDE SEQUENCE [LARGE SCALE GENOMIC DNA]</scope>
    <source>
        <strain evidence="1 2">Mal15</strain>
    </source>
</reference>
<dbReference type="Proteomes" id="UP000321353">
    <property type="component" value="Chromosome"/>
</dbReference>
<dbReference type="EMBL" id="CP036264">
    <property type="protein sequence ID" value="QEF98947.1"/>
    <property type="molecule type" value="Genomic_DNA"/>
</dbReference>
<dbReference type="InterPro" id="IPR017850">
    <property type="entry name" value="Alkaline_phosphatase_core_sf"/>
</dbReference>
<evidence type="ECO:0000313" key="2">
    <source>
        <dbReference type="Proteomes" id="UP000321353"/>
    </source>
</evidence>
<organism evidence="1 2">
    <name type="scientific">Stieleria maiorica</name>
    <dbReference type="NCBI Taxonomy" id="2795974"/>
    <lineage>
        <taxon>Bacteria</taxon>
        <taxon>Pseudomonadati</taxon>
        <taxon>Planctomycetota</taxon>
        <taxon>Planctomycetia</taxon>
        <taxon>Pirellulales</taxon>
        <taxon>Pirellulaceae</taxon>
        <taxon>Stieleria</taxon>
    </lineage>
</organism>
<accession>A0A5B9MIU4</accession>